<dbReference type="Proteomes" id="UP000603200">
    <property type="component" value="Unassembled WGS sequence"/>
</dbReference>
<dbReference type="EMBL" id="BOMN01000066">
    <property type="protein sequence ID" value="GIE22133.1"/>
    <property type="molecule type" value="Genomic_DNA"/>
</dbReference>
<evidence type="ECO:0000259" key="1">
    <source>
        <dbReference type="Pfam" id="PF19319"/>
    </source>
</evidence>
<proteinExistence type="predicted"/>
<gene>
    <name evidence="2" type="ORF">Ahu01nite_052350</name>
</gene>
<accession>A0ABQ3ZUK6</accession>
<dbReference type="InterPro" id="IPR045697">
    <property type="entry name" value="DUF5919"/>
</dbReference>
<evidence type="ECO:0000313" key="2">
    <source>
        <dbReference type="EMBL" id="GIE22133.1"/>
    </source>
</evidence>
<dbReference type="CDD" id="cd00093">
    <property type="entry name" value="HTH_XRE"/>
    <property type="match status" value="1"/>
</dbReference>
<keyword evidence="3" id="KW-1185">Reference proteome</keyword>
<name>A0ABQ3ZUK6_9ACTN</name>
<evidence type="ECO:0000313" key="3">
    <source>
        <dbReference type="Proteomes" id="UP000603200"/>
    </source>
</evidence>
<dbReference type="Pfam" id="PF19319">
    <property type="entry name" value="DUF5919"/>
    <property type="match status" value="1"/>
</dbReference>
<sequence length="246" mass="27628">MANERLRDALGRARVTPAELAVYTESDVKTVSRWLGGRVPHPRTRFKIAKRLREDEDFLWPGATRASSEATNTPDMVQLYNNRGAIPPTLWDRLLDSASAEIGILVYVGMFLTEKPNLLARLRSKAGSGVRVRILLGNRDSATVKQRSEDEGIGRETISAKIDQADAFFRPLQETKNIEIRHHETVLYNSLYRFDDEMIANPHIFGKTAPMAPALHVRRTATYGLFDAYAESFDAVWSAPTTRGAQ</sequence>
<organism evidence="2 3">
    <name type="scientific">Winogradskya humida</name>
    <dbReference type="NCBI Taxonomy" id="113566"/>
    <lineage>
        <taxon>Bacteria</taxon>
        <taxon>Bacillati</taxon>
        <taxon>Actinomycetota</taxon>
        <taxon>Actinomycetes</taxon>
        <taxon>Micromonosporales</taxon>
        <taxon>Micromonosporaceae</taxon>
        <taxon>Winogradskya</taxon>
    </lineage>
</organism>
<protein>
    <submittedName>
        <fullName evidence="2">Transcriptional regulator</fullName>
    </submittedName>
</protein>
<reference evidence="2 3" key="1">
    <citation type="submission" date="2021-01" db="EMBL/GenBank/DDBJ databases">
        <title>Whole genome shotgun sequence of Actinoplanes humidus NBRC 14915.</title>
        <authorList>
            <person name="Komaki H."/>
            <person name="Tamura T."/>
        </authorList>
    </citation>
    <scope>NUCLEOTIDE SEQUENCE [LARGE SCALE GENOMIC DNA]</scope>
    <source>
        <strain evidence="2 3">NBRC 14915</strain>
    </source>
</reference>
<dbReference type="InterPro" id="IPR001387">
    <property type="entry name" value="Cro/C1-type_HTH"/>
</dbReference>
<comment type="caution">
    <text evidence="2">The sequence shown here is derived from an EMBL/GenBank/DDBJ whole genome shotgun (WGS) entry which is preliminary data.</text>
</comment>
<feature type="domain" description="DUF5919" evidence="1">
    <location>
        <begin position="121"/>
        <end position="239"/>
    </location>
</feature>